<dbReference type="InterPro" id="IPR002044">
    <property type="entry name" value="CBM20"/>
</dbReference>
<dbReference type="Pfam" id="PF16561">
    <property type="entry name" value="AMPK1_CBM"/>
    <property type="match status" value="1"/>
</dbReference>
<evidence type="ECO:0000313" key="3">
    <source>
        <dbReference type="Proteomes" id="UP001320119"/>
    </source>
</evidence>
<reference evidence="2 3" key="1">
    <citation type="journal article" date="2022" name="IScience">
        <title>An ultrasensitive nanofiber-based assay for enzymatic hydrolysis and deep-sea microbial degradation of cellulose.</title>
        <authorList>
            <person name="Tsudome M."/>
            <person name="Tachioka M."/>
            <person name="Miyazaki M."/>
            <person name="Uchimura K."/>
            <person name="Tsuda M."/>
            <person name="Takaki Y."/>
            <person name="Deguchi S."/>
        </authorList>
    </citation>
    <scope>NUCLEOTIDE SEQUENCE [LARGE SCALE GENOMIC DNA]</scope>
    <source>
        <strain evidence="2 3">GE09</strain>
    </source>
</reference>
<dbReference type="GO" id="GO:2001070">
    <property type="term" value="F:starch binding"/>
    <property type="evidence" value="ECO:0007669"/>
    <property type="project" value="InterPro"/>
</dbReference>
<dbReference type="PROSITE" id="PS51166">
    <property type="entry name" value="CBM20"/>
    <property type="match status" value="1"/>
</dbReference>
<dbReference type="InterPro" id="IPR014756">
    <property type="entry name" value="Ig_E-set"/>
</dbReference>
<gene>
    <name evidence="2" type="ORF">MARGE09_P2593</name>
</gene>
<dbReference type="InterPro" id="IPR032640">
    <property type="entry name" value="AMPK1_CBM"/>
</dbReference>
<name>A0AAN1WIU7_9GAMM</name>
<dbReference type="Gene3D" id="2.60.40.10">
    <property type="entry name" value="Immunoglobulins"/>
    <property type="match status" value="1"/>
</dbReference>
<dbReference type="KEGG" id="marq:MARGE09_P2593"/>
<dbReference type="InterPro" id="IPR013783">
    <property type="entry name" value="Ig-like_fold"/>
</dbReference>
<dbReference type="CDD" id="cd07184">
    <property type="entry name" value="E_set_Isoamylase_like_N"/>
    <property type="match status" value="1"/>
</dbReference>
<dbReference type="Proteomes" id="UP001320119">
    <property type="component" value="Chromosome"/>
</dbReference>
<accession>A0AAN1WIU7</accession>
<dbReference type="SUPFAM" id="SSF81296">
    <property type="entry name" value="E set domains"/>
    <property type="match status" value="1"/>
</dbReference>
<organism evidence="2 3">
    <name type="scientific">Marinagarivorans cellulosilyticus</name>
    <dbReference type="NCBI Taxonomy" id="2721545"/>
    <lineage>
        <taxon>Bacteria</taxon>
        <taxon>Pseudomonadati</taxon>
        <taxon>Pseudomonadota</taxon>
        <taxon>Gammaproteobacteria</taxon>
        <taxon>Cellvibrionales</taxon>
        <taxon>Cellvibrionaceae</taxon>
        <taxon>Marinagarivorans</taxon>
    </lineage>
</organism>
<dbReference type="AlphaFoldDB" id="A0AAN1WIU7"/>
<evidence type="ECO:0000313" key="2">
    <source>
        <dbReference type="EMBL" id="BCD98392.1"/>
    </source>
</evidence>
<keyword evidence="3" id="KW-1185">Reference proteome</keyword>
<protein>
    <recommendedName>
        <fullName evidence="1">CBM20 domain-containing protein</fullName>
    </recommendedName>
</protein>
<dbReference type="EMBL" id="AP023086">
    <property type="protein sequence ID" value="BCD98392.1"/>
    <property type="molecule type" value="Genomic_DNA"/>
</dbReference>
<dbReference type="RefSeq" id="WP_236982691.1">
    <property type="nucleotide sequence ID" value="NZ_AP023086.1"/>
</dbReference>
<sequence>MTIEKNYLKSKPICKVKFILPKQRLQGAKTVHLVGTFNDWDIDAQKLRKQKTGEFAATLSLPVGEKHEFRYLLDGEHWENDESADQYVPSRVSYEENSVVVV</sequence>
<evidence type="ECO:0000259" key="1">
    <source>
        <dbReference type="PROSITE" id="PS51166"/>
    </source>
</evidence>
<feature type="domain" description="CBM20" evidence="1">
    <location>
        <begin position="8"/>
        <end position="102"/>
    </location>
</feature>
<proteinExistence type="predicted"/>